<dbReference type="PANTHER" id="PTHR37461">
    <property type="entry name" value="ANTI-SIGMA-K FACTOR RSKA"/>
    <property type="match status" value="1"/>
</dbReference>
<evidence type="ECO:0000313" key="3">
    <source>
        <dbReference type="EMBL" id="CAA9305503.1"/>
    </source>
</evidence>
<gene>
    <name evidence="3" type="ORF">AVDCRST_MAG07-53</name>
</gene>
<evidence type="ECO:0000256" key="1">
    <source>
        <dbReference type="SAM" id="MobiDB-lite"/>
    </source>
</evidence>
<proteinExistence type="predicted"/>
<feature type="compositionally biased region" description="Acidic residues" evidence="1">
    <location>
        <begin position="198"/>
        <end position="207"/>
    </location>
</feature>
<dbReference type="InterPro" id="IPR018764">
    <property type="entry name" value="RskA_C"/>
</dbReference>
<feature type="domain" description="Anti-sigma K factor RskA C-terminal" evidence="2">
    <location>
        <begin position="102"/>
        <end position="214"/>
    </location>
</feature>
<protein>
    <recommendedName>
        <fullName evidence="2">Anti-sigma K factor RskA C-terminal domain-containing protein</fullName>
    </recommendedName>
</protein>
<dbReference type="AlphaFoldDB" id="A0A6J4KH16"/>
<dbReference type="InterPro" id="IPR051474">
    <property type="entry name" value="Anti-sigma-K/W_factor"/>
</dbReference>
<feature type="region of interest" description="Disordered" evidence="1">
    <location>
        <begin position="198"/>
        <end position="223"/>
    </location>
</feature>
<sequence>MPHPSEDDLALLALGEPSDDVGAHVGSCPSCARELRALRSTVDTARRADLTDLPLPPAAVWQRIADELGLEEPARARTATPARPGRPTPWRRPLLVGGAALLAAAASVVTVLAVRGPTAPPEVPLSALGGSDATGRVVLDARSVVVETDGLPEADGFYEVWLLDLGEGRMVALGALDDTGHGRLTVPAGVRLDDYPEVDVSLEPDDGDPAHSGDSVLRGPLPG</sequence>
<dbReference type="EMBL" id="CADCUB010000007">
    <property type="protein sequence ID" value="CAA9305503.1"/>
    <property type="molecule type" value="Genomic_DNA"/>
</dbReference>
<dbReference type="GO" id="GO:0005886">
    <property type="term" value="C:plasma membrane"/>
    <property type="evidence" value="ECO:0007669"/>
    <property type="project" value="InterPro"/>
</dbReference>
<accession>A0A6J4KH16</accession>
<reference evidence="3" key="1">
    <citation type="submission" date="2020-02" db="EMBL/GenBank/DDBJ databases">
        <authorList>
            <person name="Meier V. D."/>
        </authorList>
    </citation>
    <scope>NUCLEOTIDE SEQUENCE</scope>
    <source>
        <strain evidence="3">AVDCRST_MAG07</strain>
    </source>
</reference>
<dbReference type="GO" id="GO:0006417">
    <property type="term" value="P:regulation of translation"/>
    <property type="evidence" value="ECO:0007669"/>
    <property type="project" value="TreeGrafter"/>
</dbReference>
<dbReference type="GO" id="GO:0016989">
    <property type="term" value="F:sigma factor antagonist activity"/>
    <property type="evidence" value="ECO:0007669"/>
    <property type="project" value="TreeGrafter"/>
</dbReference>
<dbReference type="Pfam" id="PF10099">
    <property type="entry name" value="RskA_C"/>
    <property type="match status" value="1"/>
</dbReference>
<name>A0A6J4KH16_9ACTN</name>
<organism evidence="3">
    <name type="scientific">uncultured Frankineae bacterium</name>
    <dbReference type="NCBI Taxonomy" id="437475"/>
    <lineage>
        <taxon>Bacteria</taxon>
        <taxon>Bacillati</taxon>
        <taxon>Actinomycetota</taxon>
        <taxon>Actinomycetes</taxon>
        <taxon>Frankiales</taxon>
        <taxon>environmental samples</taxon>
    </lineage>
</organism>
<evidence type="ECO:0000259" key="2">
    <source>
        <dbReference type="Pfam" id="PF10099"/>
    </source>
</evidence>
<dbReference type="PANTHER" id="PTHR37461:SF1">
    <property type="entry name" value="ANTI-SIGMA-K FACTOR RSKA"/>
    <property type="match status" value="1"/>
</dbReference>